<name>A0A8J8T3B0_HALGN</name>
<evidence type="ECO:0000313" key="2">
    <source>
        <dbReference type="EMBL" id="TNV80747.1"/>
    </source>
</evidence>
<dbReference type="Proteomes" id="UP000785679">
    <property type="component" value="Unassembled WGS sequence"/>
</dbReference>
<dbReference type="AlphaFoldDB" id="A0A8J8T3B0"/>
<keyword evidence="3" id="KW-1185">Reference proteome</keyword>
<dbReference type="SUPFAM" id="SSF56112">
    <property type="entry name" value="Protein kinase-like (PK-like)"/>
    <property type="match status" value="1"/>
</dbReference>
<protein>
    <recommendedName>
        <fullName evidence="4">Protein kinase domain-containing protein</fullName>
    </recommendedName>
</protein>
<organism evidence="2 3">
    <name type="scientific">Halteria grandinella</name>
    <dbReference type="NCBI Taxonomy" id="5974"/>
    <lineage>
        <taxon>Eukaryota</taxon>
        <taxon>Sar</taxon>
        <taxon>Alveolata</taxon>
        <taxon>Ciliophora</taxon>
        <taxon>Intramacronucleata</taxon>
        <taxon>Spirotrichea</taxon>
        <taxon>Stichotrichia</taxon>
        <taxon>Sporadotrichida</taxon>
        <taxon>Halteriidae</taxon>
        <taxon>Halteria</taxon>
    </lineage>
</organism>
<comment type="caution">
    <text evidence="2">The sequence shown here is derived from an EMBL/GenBank/DDBJ whole genome shotgun (WGS) entry which is preliminary data.</text>
</comment>
<evidence type="ECO:0008006" key="4">
    <source>
        <dbReference type="Google" id="ProtNLM"/>
    </source>
</evidence>
<dbReference type="InterPro" id="IPR011009">
    <property type="entry name" value="Kinase-like_dom_sf"/>
</dbReference>
<reference evidence="2" key="1">
    <citation type="submission" date="2019-06" db="EMBL/GenBank/DDBJ databases">
        <authorList>
            <person name="Zheng W."/>
        </authorList>
    </citation>
    <scope>NUCLEOTIDE SEQUENCE</scope>
    <source>
        <strain evidence="2">QDHG01</strain>
    </source>
</reference>
<accession>A0A8J8T3B0</accession>
<proteinExistence type="predicted"/>
<evidence type="ECO:0000256" key="1">
    <source>
        <dbReference type="SAM" id="MobiDB-lite"/>
    </source>
</evidence>
<feature type="region of interest" description="Disordered" evidence="1">
    <location>
        <begin position="114"/>
        <end position="150"/>
    </location>
</feature>
<evidence type="ECO:0000313" key="3">
    <source>
        <dbReference type="Proteomes" id="UP000785679"/>
    </source>
</evidence>
<feature type="compositionally biased region" description="Polar residues" evidence="1">
    <location>
        <begin position="131"/>
        <end position="149"/>
    </location>
</feature>
<sequence length="307" mass="34904">MNLLWSDSEDDRANYWLIYETLIGYQISPPLKNILEIMLAKDPTKRPKADEALQHPWFKSGPELSQQSVQYMFQYRHALKDGYPFKLVDEETLQALGVKAGVLTLAERKKEAQESVVDSIEGATTKDQTESPKSIKQTTTPLASTSVKQTPVPIKRLTTKRVTNQGIARVGEIRTTQIHQFEVDLPDSFELDEGDKLPLFTNLALDEIMDLLEPLLSTNMKTDSVTLTKTNYSDRKLSLTLTKLCGSQTEVSIEIIAEQYDVYGEFYNMIQVKEGRGTDLIMTFEYKDKILEAICKDYKNLGLMLFV</sequence>
<dbReference type="EMBL" id="RRYP01007088">
    <property type="protein sequence ID" value="TNV80747.1"/>
    <property type="molecule type" value="Genomic_DNA"/>
</dbReference>
<gene>
    <name evidence="2" type="ORF">FGO68_gene3586</name>
</gene>
<dbReference type="Gene3D" id="1.10.510.10">
    <property type="entry name" value="Transferase(Phosphotransferase) domain 1"/>
    <property type="match status" value="1"/>
</dbReference>